<gene>
    <name evidence="12 15" type="primary">galK</name>
    <name evidence="15" type="ORF">FEF26_06140</name>
</gene>
<reference evidence="15 16" key="1">
    <citation type="submission" date="2019-05" db="EMBL/GenBank/DDBJ databases">
        <title>Nesterenkonia sp. GY074 isolated from the Southern Atlantic Ocean.</title>
        <authorList>
            <person name="Zhang G."/>
        </authorList>
    </citation>
    <scope>NUCLEOTIDE SEQUENCE [LARGE SCALE GENOMIC DNA]</scope>
    <source>
        <strain evidence="15 16">GY074</strain>
    </source>
</reference>
<dbReference type="InterPro" id="IPR006094">
    <property type="entry name" value="Oxid_FAD_bind_N"/>
</dbReference>
<dbReference type="PRINTS" id="PR00959">
    <property type="entry name" value="MEVGALKINASE"/>
</dbReference>
<evidence type="ECO:0000256" key="13">
    <source>
        <dbReference type="NCBIfam" id="TIGR00131"/>
    </source>
</evidence>
<keyword evidence="2 12" id="KW-0963">Cytoplasm</keyword>
<evidence type="ECO:0000313" key="15">
    <source>
        <dbReference type="EMBL" id="TLP98083.1"/>
    </source>
</evidence>
<dbReference type="Pfam" id="PF10509">
    <property type="entry name" value="GalKase_gal_bdg"/>
    <property type="match status" value="1"/>
</dbReference>
<dbReference type="HAMAP" id="MF_00246">
    <property type="entry name" value="Galactokinase"/>
    <property type="match status" value="1"/>
</dbReference>
<dbReference type="InterPro" id="IPR013750">
    <property type="entry name" value="GHMP_kinase_C_dom"/>
</dbReference>
<feature type="site" description="Transition state stabilizer" evidence="12">
    <location>
        <position position="30"/>
    </location>
</feature>
<dbReference type="Gene3D" id="3.30.70.2520">
    <property type="match status" value="1"/>
</dbReference>
<evidence type="ECO:0000256" key="11">
    <source>
        <dbReference type="ARBA" id="ARBA00023277"/>
    </source>
</evidence>
<dbReference type="PROSITE" id="PS00106">
    <property type="entry name" value="GALACTOKINASE"/>
    <property type="match status" value="1"/>
</dbReference>
<comment type="subcellular location">
    <subcellularLocation>
        <location evidence="12">Cytoplasm</location>
    </subcellularLocation>
</comment>
<dbReference type="Pfam" id="PF04030">
    <property type="entry name" value="ALO"/>
    <property type="match status" value="1"/>
</dbReference>
<evidence type="ECO:0000313" key="16">
    <source>
        <dbReference type="Proteomes" id="UP000310458"/>
    </source>
</evidence>
<evidence type="ECO:0000256" key="2">
    <source>
        <dbReference type="ARBA" id="ARBA00022490"/>
    </source>
</evidence>
<dbReference type="PROSITE" id="PS00627">
    <property type="entry name" value="GHMP_KINASES_ATP"/>
    <property type="match status" value="1"/>
</dbReference>
<dbReference type="FunFam" id="3.30.70.890:FF:000001">
    <property type="entry name" value="Galactokinase"/>
    <property type="match status" value="1"/>
</dbReference>
<keyword evidence="16" id="KW-1185">Reference proteome</keyword>
<dbReference type="InterPro" id="IPR036554">
    <property type="entry name" value="GHMP_kinase_C_sf"/>
</dbReference>
<evidence type="ECO:0000256" key="7">
    <source>
        <dbReference type="ARBA" id="ARBA00022840"/>
    </source>
</evidence>
<dbReference type="Proteomes" id="UP000310458">
    <property type="component" value="Unassembled WGS sequence"/>
</dbReference>
<keyword evidence="5 12" id="KW-0547">Nucleotide-binding</keyword>
<dbReference type="InterPro" id="IPR020568">
    <property type="entry name" value="Ribosomal_Su5_D2-typ_SF"/>
</dbReference>
<feature type="active site" description="Proton acceptor" evidence="12">
    <location>
        <position position="174"/>
    </location>
</feature>
<dbReference type="GO" id="GO:0004335">
    <property type="term" value="F:galactokinase activity"/>
    <property type="evidence" value="ECO:0007669"/>
    <property type="project" value="UniProtKB-UniRule"/>
</dbReference>
<dbReference type="InterPro" id="IPR022963">
    <property type="entry name" value="Galactokinase_bac"/>
</dbReference>
<accession>A0A5R9BBR0</accession>
<keyword evidence="6 12" id="KW-0418">Kinase</keyword>
<dbReference type="GO" id="GO:0006012">
    <property type="term" value="P:galactose metabolic process"/>
    <property type="evidence" value="ECO:0007669"/>
    <property type="project" value="UniProtKB-UniRule"/>
</dbReference>
<evidence type="ECO:0000256" key="8">
    <source>
        <dbReference type="ARBA" id="ARBA00022842"/>
    </source>
</evidence>
<comment type="catalytic activity">
    <reaction evidence="12">
        <text>alpha-D-galactose + ATP = alpha-D-galactose 1-phosphate + ADP + H(+)</text>
        <dbReference type="Rhea" id="RHEA:13553"/>
        <dbReference type="ChEBI" id="CHEBI:15378"/>
        <dbReference type="ChEBI" id="CHEBI:28061"/>
        <dbReference type="ChEBI" id="CHEBI:30616"/>
        <dbReference type="ChEBI" id="CHEBI:58336"/>
        <dbReference type="ChEBI" id="CHEBI:456216"/>
        <dbReference type="EC" id="2.7.1.6"/>
    </reaction>
</comment>
<dbReference type="AlphaFoldDB" id="A0A5R9BBR0"/>
<keyword evidence="9" id="KW-0560">Oxidoreductase</keyword>
<dbReference type="EMBL" id="VAVZ01000013">
    <property type="protein sequence ID" value="TLP98083.1"/>
    <property type="molecule type" value="Genomic_DNA"/>
</dbReference>
<keyword evidence="8 12" id="KW-0460">Magnesium</keyword>
<dbReference type="InterPro" id="IPR019539">
    <property type="entry name" value="GalKase_N"/>
</dbReference>
<dbReference type="PANTHER" id="PTHR10457:SF7">
    <property type="entry name" value="GALACTOKINASE-RELATED"/>
    <property type="match status" value="1"/>
</dbReference>
<organism evidence="15 16">
    <name type="scientific">Nesterenkonia salmonea</name>
    <dbReference type="NCBI Taxonomy" id="1804987"/>
    <lineage>
        <taxon>Bacteria</taxon>
        <taxon>Bacillati</taxon>
        <taxon>Actinomycetota</taxon>
        <taxon>Actinomycetes</taxon>
        <taxon>Micrococcales</taxon>
        <taxon>Micrococcaceae</taxon>
        <taxon>Nesterenkonia</taxon>
    </lineage>
</organism>
<feature type="binding site" evidence="12">
    <location>
        <position position="162"/>
    </location>
    <ligand>
        <name>Mg(2+)</name>
        <dbReference type="ChEBI" id="CHEBI:18420"/>
    </ligand>
</feature>
<keyword evidence="4 12" id="KW-0479">Metal-binding</keyword>
<dbReference type="Gene3D" id="3.30.43.10">
    <property type="entry name" value="Uridine Diphospho-n-acetylenolpyruvylglucosamine Reductase, domain 2"/>
    <property type="match status" value="1"/>
</dbReference>
<dbReference type="GO" id="GO:0005524">
    <property type="term" value="F:ATP binding"/>
    <property type="evidence" value="ECO:0007669"/>
    <property type="project" value="UniProtKB-UniRule"/>
</dbReference>
<evidence type="ECO:0000256" key="1">
    <source>
        <dbReference type="ARBA" id="ARBA00006566"/>
    </source>
</evidence>
<keyword evidence="3 12" id="KW-0808">Transferase</keyword>
<dbReference type="InterPro" id="IPR006204">
    <property type="entry name" value="GHMP_kinase_N_dom"/>
</dbReference>
<dbReference type="RefSeq" id="WP_138252662.1">
    <property type="nucleotide sequence ID" value="NZ_VAVZ01000013.1"/>
</dbReference>
<dbReference type="SUPFAM" id="SSF56176">
    <property type="entry name" value="FAD-binding/transporter-associated domain-like"/>
    <property type="match status" value="1"/>
</dbReference>
<dbReference type="UniPathway" id="UPA00214"/>
<feature type="domain" description="FAD-binding PCMH-type" evidence="14">
    <location>
        <begin position="395"/>
        <end position="559"/>
    </location>
</feature>
<dbReference type="SUPFAM" id="SSF55060">
    <property type="entry name" value="GHMP Kinase, C-terminal domain"/>
    <property type="match status" value="1"/>
</dbReference>
<comment type="similarity">
    <text evidence="1 12">Belongs to the GHMP kinase family. GalK subfamily.</text>
</comment>
<dbReference type="Pfam" id="PF00288">
    <property type="entry name" value="GHMP_kinases_N"/>
    <property type="match status" value="1"/>
</dbReference>
<dbReference type="Gene3D" id="3.30.70.2530">
    <property type="match status" value="1"/>
</dbReference>
<dbReference type="PRINTS" id="PR00473">
    <property type="entry name" value="GALCTOKINASE"/>
</dbReference>
<keyword evidence="7 12" id="KW-0067">ATP-binding</keyword>
<comment type="pathway">
    <text evidence="12">Carbohydrate metabolism; galactose metabolism.</text>
</comment>
<comment type="caution">
    <text evidence="15">The sequence shown here is derived from an EMBL/GenBank/DDBJ whole genome shotgun (WGS) entry which is preliminary data.</text>
</comment>
<keyword evidence="11 12" id="KW-0119">Carbohydrate metabolism</keyword>
<dbReference type="Gene3D" id="3.30.230.10">
    <property type="match status" value="1"/>
</dbReference>
<dbReference type="FunFam" id="3.30.230.10:FF:000017">
    <property type="entry name" value="Galactokinase"/>
    <property type="match status" value="1"/>
</dbReference>
<evidence type="ECO:0000256" key="3">
    <source>
        <dbReference type="ARBA" id="ARBA00022679"/>
    </source>
</evidence>
<feature type="binding site" evidence="12">
    <location>
        <position position="70"/>
    </location>
    <ligand>
        <name>ATP</name>
        <dbReference type="ChEBI" id="CHEBI:30616"/>
    </ligand>
</feature>
<evidence type="ECO:0000256" key="6">
    <source>
        <dbReference type="ARBA" id="ARBA00022777"/>
    </source>
</evidence>
<dbReference type="GO" id="GO:0071949">
    <property type="term" value="F:FAD binding"/>
    <property type="evidence" value="ECO:0007669"/>
    <property type="project" value="InterPro"/>
</dbReference>
<dbReference type="Pfam" id="PF01565">
    <property type="entry name" value="FAD_binding_4"/>
    <property type="match status" value="1"/>
</dbReference>
<dbReference type="InterPro" id="IPR007173">
    <property type="entry name" value="ALO_C"/>
</dbReference>
<evidence type="ECO:0000256" key="5">
    <source>
        <dbReference type="ARBA" id="ARBA00022741"/>
    </source>
</evidence>
<dbReference type="Gene3D" id="3.30.465.10">
    <property type="match status" value="1"/>
</dbReference>
<evidence type="ECO:0000256" key="9">
    <source>
        <dbReference type="ARBA" id="ARBA00023002"/>
    </source>
</evidence>
<evidence type="ECO:0000256" key="10">
    <source>
        <dbReference type="ARBA" id="ARBA00023144"/>
    </source>
</evidence>
<dbReference type="NCBIfam" id="TIGR00131">
    <property type="entry name" value="gal_kin"/>
    <property type="match status" value="1"/>
</dbReference>
<dbReference type="GO" id="GO:0000287">
    <property type="term" value="F:magnesium ion binding"/>
    <property type="evidence" value="ECO:0007669"/>
    <property type="project" value="UniProtKB-UniRule"/>
</dbReference>
<dbReference type="SUPFAM" id="SSF54211">
    <property type="entry name" value="Ribosomal protein S5 domain 2-like"/>
    <property type="match status" value="1"/>
</dbReference>
<dbReference type="InterPro" id="IPR019741">
    <property type="entry name" value="Galactokinase_CS"/>
</dbReference>
<sequence length="809" mass="87774">MKRNKTEDLRAEFVERFGREPDGMWAAPGRVNLIGEHTDYNDGLVLPFALPQNTLAAASRRSDTTLRVHSVNAAESEEFDLATLAPGAHQGWSSYVAGVFWALHEAGYAPAGMDIAVYTTVPLGAGLSSSAALECAVACAVAELSGHQIAPLELATIAQRAENEYVGMPCGLMDQMVSMVAHEGYAVLFDTRSQQVQHVPFAGEHAEILVIDTKAPHKLVDGEYAARRSQCEQASTELGLASLRELNDVAEDALDSALFQLSDDVLRRRVRHVVTENQRVLDMVEALQTGRLDAVGALMNASHASLRDDYQVTVPEVDLAQRILVSAGAYGARITGGGFGGCVIALIDAGTGEFLQHKVAEAYAEAGFTAPEHFVAVPSSGARRVSSARNWAGNIEYSARRIAAPHSYDDLRSLITSGDRVKAVGSRHSFSTVADTTGDLISLEDLPRVFEIDDRAHTVTVDAGIRYGELAQRLQESGWALQNMASLPHITVVGSVATGTHGSGDQVPALSAAVNAVELMLADGSTGVWRRGDHDFGGVVVSLGALGVVTRLSLDIVPSFELRQDVYGGLQWQAVLENFEVLTGSAYSVSLFTRWVGETFGHAWLKSTQNPPEELLGTRALAHDVGLVEGAVEATTAQSGVWGSWDSRLPHFKLHFAPSNGDELQSEYLLPREQAVEALRRIRCLGSRMEPHLLLSEVRTMAPDDQWMSPAYGRQTVGIHFTWRQHPTEVAALLPLIEEQLMPLGARPHWGKLFAASQLGELYPKFSEFRRLAAQLDPEGRFRNAYLDRLFAHDGADGYKVDPDHIPSL</sequence>
<dbReference type="InterPro" id="IPR016171">
    <property type="entry name" value="Vanillyl_alc_oxidase_C-sub2"/>
</dbReference>
<dbReference type="InterPro" id="IPR016167">
    <property type="entry name" value="FAD-bd_PCMH_sub1"/>
</dbReference>
<dbReference type="InterPro" id="IPR006203">
    <property type="entry name" value="GHMP_knse_ATP-bd_CS"/>
</dbReference>
<evidence type="ECO:0000256" key="12">
    <source>
        <dbReference type="HAMAP-Rule" id="MF_00246"/>
    </source>
</evidence>
<dbReference type="GO" id="GO:0016020">
    <property type="term" value="C:membrane"/>
    <property type="evidence" value="ECO:0007669"/>
    <property type="project" value="InterPro"/>
</dbReference>
<dbReference type="EC" id="2.7.1.6" evidence="12 13"/>
<dbReference type="InterPro" id="IPR016166">
    <property type="entry name" value="FAD-bd_PCMH"/>
</dbReference>
<evidence type="ECO:0000259" key="14">
    <source>
        <dbReference type="PROSITE" id="PS51387"/>
    </source>
</evidence>
<dbReference type="GO" id="GO:0003885">
    <property type="term" value="F:D-arabinono-1,4-lactone oxidase activity"/>
    <property type="evidence" value="ECO:0007669"/>
    <property type="project" value="InterPro"/>
</dbReference>
<feature type="binding site" evidence="12">
    <location>
        <begin position="36"/>
        <end position="39"/>
    </location>
    <ligand>
        <name>substrate</name>
    </ligand>
</feature>
<comment type="function">
    <text evidence="12">Catalyzes the transfer of the gamma-phosphate of ATP to D-galactose to form alpha-D-galactose-1-phosphate (Gal-1-P).</text>
</comment>
<name>A0A5R9BBR0_9MICC</name>
<dbReference type="OrthoDB" id="9800184at2"/>
<feature type="binding site" evidence="12">
    <location>
        <begin position="124"/>
        <end position="130"/>
    </location>
    <ligand>
        <name>ATP</name>
        <dbReference type="ChEBI" id="CHEBI:30616"/>
    </ligand>
</feature>
<dbReference type="InterPro" id="IPR036318">
    <property type="entry name" value="FAD-bd_PCMH-like_sf"/>
</dbReference>
<dbReference type="Gene3D" id="3.30.70.890">
    <property type="entry name" value="GHMP kinase, C-terminal domain"/>
    <property type="match status" value="1"/>
</dbReference>
<keyword evidence="10 12" id="KW-0299">Galactose metabolism</keyword>
<evidence type="ECO:0000256" key="4">
    <source>
        <dbReference type="ARBA" id="ARBA00022723"/>
    </source>
</evidence>
<feature type="binding site" evidence="12">
    <location>
        <position position="224"/>
    </location>
    <ligand>
        <name>substrate</name>
    </ligand>
</feature>
<dbReference type="Pfam" id="PF08544">
    <property type="entry name" value="GHMP_kinases_C"/>
    <property type="match status" value="1"/>
</dbReference>
<dbReference type="InterPro" id="IPR000705">
    <property type="entry name" value="Galactokinase"/>
</dbReference>
<dbReference type="Gene3D" id="1.10.45.10">
    <property type="entry name" value="Vanillyl-alcohol Oxidase, Chain A, domain 4"/>
    <property type="match status" value="1"/>
</dbReference>
<dbReference type="InterPro" id="IPR016169">
    <property type="entry name" value="FAD-bd_PCMH_sub2"/>
</dbReference>
<protein>
    <recommendedName>
        <fullName evidence="12 13">Galactokinase</fullName>
        <ecNumber evidence="12 13">2.7.1.6</ecNumber>
    </recommendedName>
    <alternativeName>
        <fullName evidence="12">Galactose kinase</fullName>
    </alternativeName>
</protein>
<dbReference type="GO" id="GO:0005829">
    <property type="term" value="C:cytosol"/>
    <property type="evidence" value="ECO:0007669"/>
    <property type="project" value="TreeGrafter"/>
</dbReference>
<dbReference type="PANTHER" id="PTHR10457">
    <property type="entry name" value="MEVALONATE KINASE/GALACTOKINASE"/>
    <property type="match status" value="1"/>
</dbReference>
<feature type="binding site" evidence="12">
    <location>
        <position position="130"/>
    </location>
    <ligand>
        <name>Mg(2+)</name>
        <dbReference type="ChEBI" id="CHEBI:18420"/>
    </ligand>
</feature>
<proteinExistence type="inferred from homology"/>
<dbReference type="InterPro" id="IPR014721">
    <property type="entry name" value="Ribsml_uS5_D2-typ_fold_subgr"/>
</dbReference>
<dbReference type="PROSITE" id="PS51387">
    <property type="entry name" value="FAD_PCMH"/>
    <property type="match status" value="1"/>
</dbReference>